<gene>
    <name evidence="1" type="ORF">MENTE1834_LOCUS21340</name>
</gene>
<evidence type="ECO:0000313" key="1">
    <source>
        <dbReference type="EMBL" id="CAK5074581.1"/>
    </source>
</evidence>
<reference evidence="1" key="1">
    <citation type="submission" date="2023-11" db="EMBL/GenBank/DDBJ databases">
        <authorList>
            <person name="Poullet M."/>
        </authorList>
    </citation>
    <scope>NUCLEOTIDE SEQUENCE</scope>
    <source>
        <strain evidence="1">E1834</strain>
    </source>
</reference>
<comment type="caution">
    <text evidence="1">The sequence shown here is derived from an EMBL/GenBank/DDBJ whole genome shotgun (WGS) entry which is preliminary data.</text>
</comment>
<proteinExistence type="predicted"/>
<organism evidence="1 2">
    <name type="scientific">Meloidogyne enterolobii</name>
    <name type="common">Root-knot nematode worm</name>
    <name type="synonym">Meloidogyne mayaguensis</name>
    <dbReference type="NCBI Taxonomy" id="390850"/>
    <lineage>
        <taxon>Eukaryota</taxon>
        <taxon>Metazoa</taxon>
        <taxon>Ecdysozoa</taxon>
        <taxon>Nematoda</taxon>
        <taxon>Chromadorea</taxon>
        <taxon>Rhabditida</taxon>
        <taxon>Tylenchina</taxon>
        <taxon>Tylenchomorpha</taxon>
        <taxon>Tylenchoidea</taxon>
        <taxon>Meloidogynidae</taxon>
        <taxon>Meloidogyninae</taxon>
        <taxon>Meloidogyne</taxon>
    </lineage>
</organism>
<name>A0ACB0Z830_MELEN</name>
<dbReference type="EMBL" id="CAVMJV010000026">
    <property type="protein sequence ID" value="CAK5074581.1"/>
    <property type="molecule type" value="Genomic_DNA"/>
</dbReference>
<evidence type="ECO:0000313" key="2">
    <source>
        <dbReference type="Proteomes" id="UP001497535"/>
    </source>
</evidence>
<protein>
    <submittedName>
        <fullName evidence="1">Uncharacterized protein</fullName>
    </submittedName>
</protein>
<sequence>MNLIYSISIGGLEDSSEFARISGILEDLNVYKKGYQGMKESRFYSNSLLVLI</sequence>
<dbReference type="Proteomes" id="UP001497535">
    <property type="component" value="Unassembled WGS sequence"/>
</dbReference>
<keyword evidence="2" id="KW-1185">Reference proteome</keyword>
<accession>A0ACB0Z830</accession>